<dbReference type="Gene3D" id="3.90.190.10">
    <property type="entry name" value="Protein tyrosine phosphatase superfamily"/>
    <property type="match status" value="1"/>
</dbReference>
<proteinExistence type="predicted"/>
<evidence type="ECO:0000259" key="1">
    <source>
        <dbReference type="Pfam" id="PF04273"/>
    </source>
</evidence>
<dbReference type="EMBL" id="JBGCUO010000001">
    <property type="protein sequence ID" value="MEY1661129.1"/>
    <property type="molecule type" value="Genomic_DNA"/>
</dbReference>
<keyword evidence="3" id="KW-1185">Reference proteome</keyword>
<keyword evidence="2" id="KW-0808">Transferase</keyword>
<reference evidence="2 3" key="1">
    <citation type="submission" date="2024-07" db="EMBL/GenBank/DDBJ databases">
        <authorList>
            <person name="Ren Q."/>
        </authorList>
    </citation>
    <scope>NUCLEOTIDE SEQUENCE [LARGE SCALE GENOMIC DNA]</scope>
    <source>
        <strain evidence="2 3">REN37</strain>
    </source>
</reference>
<evidence type="ECO:0000313" key="2">
    <source>
        <dbReference type="EMBL" id="MEY1661129.1"/>
    </source>
</evidence>
<evidence type="ECO:0000313" key="3">
    <source>
        <dbReference type="Proteomes" id="UP001562065"/>
    </source>
</evidence>
<feature type="domain" description="Beta-lactamase hydrolase-like protein phosphatase-like" evidence="1">
    <location>
        <begin position="7"/>
        <end position="109"/>
    </location>
</feature>
<accession>A0ABV4AEJ4</accession>
<dbReference type="Proteomes" id="UP001562065">
    <property type="component" value="Unassembled WGS sequence"/>
</dbReference>
<sequence>MESLTRHTESFSTCAQIRAEDVAAIAEQGFRTLINNRPDAEGGDSQPRSEDIAKAAAAAGLKYIHIPVISGQITPEQVTLMRSALDNAEQPVLAFCRSGARSTQLWGLALQQSQHR</sequence>
<comment type="caution">
    <text evidence="2">The sequence shown here is derived from an EMBL/GenBank/DDBJ whole genome shotgun (WGS) entry which is preliminary data.</text>
</comment>
<dbReference type="NCBIfam" id="TIGR01244">
    <property type="entry name" value="TIGR01244 family sulfur transferase"/>
    <property type="match status" value="1"/>
</dbReference>
<dbReference type="GO" id="GO:0016740">
    <property type="term" value="F:transferase activity"/>
    <property type="evidence" value="ECO:0007669"/>
    <property type="project" value="UniProtKB-KW"/>
</dbReference>
<dbReference type="InterPro" id="IPR005939">
    <property type="entry name" value="BLH_phosphatase-like"/>
</dbReference>
<dbReference type="Pfam" id="PF04273">
    <property type="entry name" value="BLH_phosphatase"/>
    <property type="match status" value="1"/>
</dbReference>
<dbReference type="RefSeq" id="WP_369454372.1">
    <property type="nucleotide sequence ID" value="NZ_JBGCUO010000001.1"/>
</dbReference>
<organism evidence="2 3">
    <name type="scientific">Isoalcanivorax beigongshangi</name>
    <dbReference type="NCBI Taxonomy" id="3238810"/>
    <lineage>
        <taxon>Bacteria</taxon>
        <taxon>Pseudomonadati</taxon>
        <taxon>Pseudomonadota</taxon>
        <taxon>Gammaproteobacteria</taxon>
        <taxon>Oceanospirillales</taxon>
        <taxon>Alcanivoracaceae</taxon>
        <taxon>Isoalcanivorax</taxon>
    </lineage>
</organism>
<dbReference type="SUPFAM" id="SSF52799">
    <property type="entry name" value="(Phosphotyrosine protein) phosphatases II"/>
    <property type="match status" value="1"/>
</dbReference>
<protein>
    <submittedName>
        <fullName evidence="2">TIGR01244 family sulfur transferase</fullName>
    </submittedName>
</protein>
<gene>
    <name evidence="2" type="ORF">AB5I84_03085</name>
</gene>
<dbReference type="InterPro" id="IPR029021">
    <property type="entry name" value="Prot-tyrosine_phosphatase-like"/>
</dbReference>
<name>A0ABV4AEJ4_9GAMM</name>